<dbReference type="Proteomes" id="UP000184444">
    <property type="component" value="Unassembled WGS sequence"/>
</dbReference>
<evidence type="ECO:0000259" key="2">
    <source>
        <dbReference type="Pfam" id="PF03432"/>
    </source>
</evidence>
<name>A0A1M7JXH3_9RHOB</name>
<dbReference type="AlphaFoldDB" id="A0A1M7JXH3"/>
<dbReference type="OrthoDB" id="98563at2"/>
<keyword evidence="4" id="KW-1185">Reference proteome</keyword>
<dbReference type="InterPro" id="IPR005094">
    <property type="entry name" value="Endonuclease_MobA/VirD2"/>
</dbReference>
<organism evidence="3 4">
    <name type="scientific">Paracoccus solventivorans</name>
    <dbReference type="NCBI Taxonomy" id="53463"/>
    <lineage>
        <taxon>Bacteria</taxon>
        <taxon>Pseudomonadati</taxon>
        <taxon>Pseudomonadota</taxon>
        <taxon>Alphaproteobacteria</taxon>
        <taxon>Rhodobacterales</taxon>
        <taxon>Paracoccaceae</taxon>
        <taxon>Paracoccus</taxon>
    </lineage>
</organism>
<proteinExistence type="predicted"/>
<protein>
    <submittedName>
        <fullName evidence="3">Relaxase/Mobilisation nuclease domain-containing protein</fullName>
    </submittedName>
</protein>
<feature type="domain" description="MobA/VirD2-like nuclease" evidence="2">
    <location>
        <begin position="100"/>
        <end position="200"/>
    </location>
</feature>
<evidence type="ECO:0000313" key="4">
    <source>
        <dbReference type="Proteomes" id="UP000184444"/>
    </source>
</evidence>
<gene>
    <name evidence="3" type="ORF">SAMN05444389_11449</name>
</gene>
<dbReference type="RefSeq" id="WP_073068640.1">
    <property type="nucleotide sequence ID" value="NZ_FRCK01000014.1"/>
</dbReference>
<reference evidence="4" key="1">
    <citation type="submission" date="2016-11" db="EMBL/GenBank/DDBJ databases">
        <authorList>
            <person name="Varghese N."/>
            <person name="Submissions S."/>
        </authorList>
    </citation>
    <scope>NUCLEOTIDE SEQUENCE [LARGE SCALE GENOMIC DNA]</scope>
    <source>
        <strain evidence="4">DSM 6637</strain>
    </source>
</reference>
<evidence type="ECO:0000313" key="3">
    <source>
        <dbReference type="EMBL" id="SHM57635.1"/>
    </source>
</evidence>
<accession>A0A1M7JXH3</accession>
<dbReference type="EMBL" id="FRCK01000014">
    <property type="protein sequence ID" value="SHM57635.1"/>
    <property type="molecule type" value="Genomic_DNA"/>
</dbReference>
<evidence type="ECO:0000256" key="1">
    <source>
        <dbReference type="SAM" id="MobiDB-lite"/>
    </source>
</evidence>
<feature type="region of interest" description="Disordered" evidence="1">
    <location>
        <begin position="589"/>
        <end position="610"/>
    </location>
</feature>
<sequence>MDSLAEDLIGEIRLGRGGGGRVRDTGVGKVRRGRAGGSLFSAQARNLWRVAQGSNAAVLKKISRGGTHTGARLAAQFDYLFSKSEAVFGNMVELEPEARALSAEQRRDMAQEWSDAWTGEPRNGHTSHLLLSFPADLSAKKALRIAEEWAFEMFQSGAHVEDEWAYVAALHTDRAHPHVHIVVNNRGLEQGQWFYMAKEHEFNLAMMKERLVEIAADMGVELDASSRLERGILSYGMSRAEIEGAAPERRRHGKALEDGLATVSRSAATLRLLASLASLSRLEDVATRMERAAHILETGGILTPKALEIATMDLETAHTRQELDGVFTSWLDNAERQISAMTPEDRREMRHELAEVTMEIMRDLGDAHGAELVMRAPRSELYQTQVLDDEITRGKITKDLTAEAAHEVRSAITEAATTIGINRETMERRLEHPAANAWQEREWVKQDLLAVSKARNLDLDREEERHEAADLVDRFYASAAKALNNALEIDHRHENDRLTRTLESLTAVHRQNGRVEFEHEDHAERFATDLKERYGENVMERIAAGDDRVLALDFPEAGQRREIAKALVAAAETHESMGLTTRQAELAKERLHERDTPQHELRRKDHDLEL</sequence>
<dbReference type="Pfam" id="PF03432">
    <property type="entry name" value="Relaxase"/>
    <property type="match status" value="1"/>
</dbReference>
<dbReference type="STRING" id="53463.SAMN05444389_11449"/>